<proteinExistence type="predicted"/>
<keyword evidence="2" id="KW-1185">Reference proteome</keyword>
<dbReference type="EMBL" id="CM055110">
    <property type="protein sequence ID" value="KAJ7520833.1"/>
    <property type="molecule type" value="Genomic_DNA"/>
</dbReference>
<sequence length="113" mass="12765">MFDNVPSADGVFIKNIFVDWDDEKCIKILQNCYKTLLPRSGKIMVVENIVKSCAKNPKSCTKKGFFERIAEVLDVSMLAFTDGGTTRSENQWRDLLAAAGLPRLRFSRCLNQS</sequence>
<accession>A0ACC2ATH5</accession>
<evidence type="ECO:0000313" key="2">
    <source>
        <dbReference type="Proteomes" id="UP001162992"/>
    </source>
</evidence>
<protein>
    <submittedName>
        <fullName evidence="1">Uncharacterized protein</fullName>
    </submittedName>
</protein>
<organism evidence="1 2">
    <name type="scientific">Diphasiastrum complanatum</name>
    <name type="common">Issler's clubmoss</name>
    <name type="synonym">Lycopodium complanatum</name>
    <dbReference type="NCBI Taxonomy" id="34168"/>
    <lineage>
        <taxon>Eukaryota</taxon>
        <taxon>Viridiplantae</taxon>
        <taxon>Streptophyta</taxon>
        <taxon>Embryophyta</taxon>
        <taxon>Tracheophyta</taxon>
        <taxon>Lycopodiopsida</taxon>
        <taxon>Lycopodiales</taxon>
        <taxon>Lycopodiaceae</taxon>
        <taxon>Lycopodioideae</taxon>
        <taxon>Diphasiastrum</taxon>
    </lineage>
</organism>
<name>A0ACC2ATH5_DIPCM</name>
<reference evidence="2" key="1">
    <citation type="journal article" date="2024" name="Proc. Natl. Acad. Sci. U.S.A.">
        <title>Extraordinary preservation of gene collinearity over three hundred million years revealed in homosporous lycophytes.</title>
        <authorList>
            <person name="Li C."/>
            <person name="Wickell D."/>
            <person name="Kuo L.Y."/>
            <person name="Chen X."/>
            <person name="Nie B."/>
            <person name="Liao X."/>
            <person name="Peng D."/>
            <person name="Ji J."/>
            <person name="Jenkins J."/>
            <person name="Williams M."/>
            <person name="Shu S."/>
            <person name="Plott C."/>
            <person name="Barry K."/>
            <person name="Rajasekar S."/>
            <person name="Grimwood J."/>
            <person name="Han X."/>
            <person name="Sun S."/>
            <person name="Hou Z."/>
            <person name="He W."/>
            <person name="Dai G."/>
            <person name="Sun C."/>
            <person name="Schmutz J."/>
            <person name="Leebens-Mack J.H."/>
            <person name="Li F.W."/>
            <person name="Wang L."/>
        </authorList>
    </citation>
    <scope>NUCLEOTIDE SEQUENCE [LARGE SCALE GENOMIC DNA]</scope>
    <source>
        <strain evidence="2">cv. PW_Plant_1</strain>
    </source>
</reference>
<evidence type="ECO:0000313" key="1">
    <source>
        <dbReference type="EMBL" id="KAJ7520833.1"/>
    </source>
</evidence>
<dbReference type="Proteomes" id="UP001162992">
    <property type="component" value="Chromosome 19"/>
</dbReference>
<comment type="caution">
    <text evidence="1">The sequence shown here is derived from an EMBL/GenBank/DDBJ whole genome shotgun (WGS) entry which is preliminary data.</text>
</comment>
<gene>
    <name evidence="1" type="ORF">O6H91_19G024500</name>
</gene>